<reference evidence="1" key="1">
    <citation type="submission" date="2018-11" db="EMBL/GenBank/DDBJ databases">
        <authorList>
            <consortium name="Genoscope - CEA"/>
            <person name="William W."/>
        </authorList>
    </citation>
    <scope>NUCLEOTIDE SEQUENCE [LARGE SCALE GENOMIC DNA]</scope>
    <source>
        <strain evidence="1">T9AD</strain>
    </source>
</reference>
<dbReference type="EMBL" id="LR130779">
    <property type="protein sequence ID" value="VDN66125.1"/>
    <property type="molecule type" value="Genomic_DNA"/>
</dbReference>
<name>A0A653BD69_ECTOL</name>
<evidence type="ECO:0000313" key="1">
    <source>
        <dbReference type="EMBL" id="VDN66125.1"/>
    </source>
</evidence>
<dbReference type="AlphaFoldDB" id="A0A653BD69"/>
<organism evidence="1">
    <name type="scientific">Ectopseudomonas oleovorans</name>
    <name type="common">Pseudomonas oleovorans</name>
    <dbReference type="NCBI Taxonomy" id="301"/>
    <lineage>
        <taxon>Bacteria</taxon>
        <taxon>Pseudomonadati</taxon>
        <taxon>Pseudomonadota</taxon>
        <taxon>Gammaproteobacteria</taxon>
        <taxon>Pseudomonadales</taxon>
        <taxon>Pseudomonadaceae</taxon>
        <taxon>Ectopseudomonas</taxon>
    </lineage>
</organism>
<gene>
    <name evidence="1" type="ORF">POT9AD_5150</name>
</gene>
<protein>
    <submittedName>
        <fullName evidence="1">Uncharacterized protein</fullName>
    </submittedName>
</protein>
<accession>A0A653BD69</accession>
<proteinExistence type="predicted"/>
<sequence length="24" mass="3012">MIFIPCKKQPKRYFFTFFKGQLRS</sequence>